<dbReference type="InterPro" id="IPR039426">
    <property type="entry name" value="TonB-dep_rcpt-like"/>
</dbReference>
<evidence type="ECO:0000256" key="5">
    <source>
        <dbReference type="ARBA" id="ARBA00023136"/>
    </source>
</evidence>
<feature type="domain" description="TonB-dependent transporter Oar-like beta-barrel" evidence="7">
    <location>
        <begin position="233"/>
        <end position="1071"/>
    </location>
</feature>
<dbReference type="InterPro" id="IPR036942">
    <property type="entry name" value="Beta-barrel_TonB_sf"/>
</dbReference>
<dbReference type="Pfam" id="PF25183">
    <property type="entry name" value="OMP_b-brl_4"/>
    <property type="match status" value="1"/>
</dbReference>
<dbReference type="PANTHER" id="PTHR30069">
    <property type="entry name" value="TONB-DEPENDENT OUTER MEMBRANE RECEPTOR"/>
    <property type="match status" value="1"/>
</dbReference>
<dbReference type="GO" id="GO:0044718">
    <property type="term" value="P:siderophore transmembrane transport"/>
    <property type="evidence" value="ECO:0007669"/>
    <property type="project" value="TreeGrafter"/>
</dbReference>
<accession>Q01U57</accession>
<evidence type="ECO:0000256" key="6">
    <source>
        <dbReference type="ARBA" id="ARBA00023237"/>
    </source>
</evidence>
<dbReference type="GO" id="GO:0009279">
    <property type="term" value="C:cell outer membrane"/>
    <property type="evidence" value="ECO:0007669"/>
    <property type="project" value="UniProtKB-SubCell"/>
</dbReference>
<evidence type="ECO:0000259" key="7">
    <source>
        <dbReference type="Pfam" id="PF25183"/>
    </source>
</evidence>
<organism evidence="8">
    <name type="scientific">Solibacter usitatus (strain Ellin6076)</name>
    <dbReference type="NCBI Taxonomy" id="234267"/>
    <lineage>
        <taxon>Bacteria</taxon>
        <taxon>Pseudomonadati</taxon>
        <taxon>Acidobacteriota</taxon>
        <taxon>Terriglobia</taxon>
        <taxon>Bryobacterales</taxon>
        <taxon>Solibacteraceae</taxon>
        <taxon>Candidatus Solibacter</taxon>
    </lineage>
</organism>
<dbReference type="HOGENOM" id="CLU_006298_0_0_0"/>
<dbReference type="SUPFAM" id="SSF49464">
    <property type="entry name" value="Carboxypeptidase regulatory domain-like"/>
    <property type="match status" value="1"/>
</dbReference>
<dbReference type="AlphaFoldDB" id="Q01U57"/>
<dbReference type="InterPro" id="IPR057601">
    <property type="entry name" value="Oar-like_b-barrel"/>
</dbReference>
<comment type="subcellular location">
    <subcellularLocation>
        <location evidence="1">Cell outer membrane</location>
        <topology evidence="1">Multi-pass membrane protein</topology>
    </subcellularLocation>
</comment>
<evidence type="ECO:0000313" key="8">
    <source>
        <dbReference type="EMBL" id="ABJ86813.1"/>
    </source>
</evidence>
<dbReference type="Pfam" id="PF13620">
    <property type="entry name" value="CarboxypepD_reg"/>
    <property type="match status" value="1"/>
</dbReference>
<dbReference type="SUPFAM" id="SSF56935">
    <property type="entry name" value="Porins"/>
    <property type="match status" value="1"/>
</dbReference>
<dbReference type="InterPro" id="IPR008969">
    <property type="entry name" value="CarboxyPept-like_regulatory"/>
</dbReference>
<evidence type="ECO:0000256" key="2">
    <source>
        <dbReference type="ARBA" id="ARBA00022448"/>
    </source>
</evidence>
<dbReference type="KEGG" id="sus:Acid_5869"/>
<name>Q01U57_SOLUE</name>
<dbReference type="PANTHER" id="PTHR30069:SF46">
    <property type="entry name" value="OAR PROTEIN"/>
    <property type="match status" value="1"/>
</dbReference>
<dbReference type="Gene3D" id="2.60.40.1120">
    <property type="entry name" value="Carboxypeptidase-like, regulatory domain"/>
    <property type="match status" value="1"/>
</dbReference>
<dbReference type="EMBL" id="CP000473">
    <property type="protein sequence ID" value="ABJ86813.1"/>
    <property type="molecule type" value="Genomic_DNA"/>
</dbReference>
<proteinExistence type="predicted"/>
<dbReference type="GO" id="GO:0015344">
    <property type="term" value="F:siderophore uptake transmembrane transporter activity"/>
    <property type="evidence" value="ECO:0007669"/>
    <property type="project" value="TreeGrafter"/>
</dbReference>
<gene>
    <name evidence="8" type="ordered locus">Acid_5869</name>
</gene>
<dbReference type="InParanoid" id="Q01U57"/>
<evidence type="ECO:0000256" key="1">
    <source>
        <dbReference type="ARBA" id="ARBA00004571"/>
    </source>
</evidence>
<keyword evidence="6" id="KW-0998">Cell outer membrane</keyword>
<dbReference type="STRING" id="234267.Acid_5869"/>
<dbReference type="eggNOG" id="COG4771">
    <property type="taxonomic scope" value="Bacteria"/>
</dbReference>
<keyword evidence="5" id="KW-0472">Membrane</keyword>
<keyword evidence="3" id="KW-1134">Transmembrane beta strand</keyword>
<dbReference type="Gene3D" id="2.40.170.20">
    <property type="entry name" value="TonB-dependent receptor, beta-barrel domain"/>
    <property type="match status" value="1"/>
</dbReference>
<keyword evidence="8" id="KW-0675">Receptor</keyword>
<reference evidence="8" key="1">
    <citation type="submission" date="2006-10" db="EMBL/GenBank/DDBJ databases">
        <title>Complete sequence of Solibacter usitatus Ellin6076.</title>
        <authorList>
            <consortium name="US DOE Joint Genome Institute"/>
            <person name="Copeland A."/>
            <person name="Lucas S."/>
            <person name="Lapidus A."/>
            <person name="Barry K."/>
            <person name="Detter J.C."/>
            <person name="Glavina del Rio T."/>
            <person name="Hammon N."/>
            <person name="Israni S."/>
            <person name="Dalin E."/>
            <person name="Tice H."/>
            <person name="Pitluck S."/>
            <person name="Thompson L.S."/>
            <person name="Brettin T."/>
            <person name="Bruce D."/>
            <person name="Han C."/>
            <person name="Tapia R."/>
            <person name="Gilna P."/>
            <person name="Schmutz J."/>
            <person name="Larimer F."/>
            <person name="Land M."/>
            <person name="Hauser L."/>
            <person name="Kyrpides N."/>
            <person name="Mikhailova N."/>
            <person name="Janssen P.H."/>
            <person name="Kuske C.R."/>
            <person name="Richardson P."/>
        </authorList>
    </citation>
    <scope>NUCLEOTIDE SEQUENCE</scope>
    <source>
        <strain evidence="8">Ellin6076</strain>
    </source>
</reference>
<protein>
    <submittedName>
        <fullName evidence="8">TonB-dependent receptor, plug</fullName>
    </submittedName>
</protein>
<evidence type="ECO:0000256" key="3">
    <source>
        <dbReference type="ARBA" id="ARBA00022452"/>
    </source>
</evidence>
<sequence length="1078" mass="114265" precursor="true">MLVFMTVMALSLFGQVGSSTLTGRVADASGAAIPGVAIRIVNQDSGAALDLVTNHEGSYTASALLPGTYRVEARAAGFDPLVRKGVELAVVQTVAADFTLQVGGQNQTVEVTGDLPALDTQSSSVGQLVNHKMIDDLPMPNRAATSLINLSPGVVMITSGEGAENYPVFSVAGGRARNQDFTLDGGNVTNAVGVTRPQQQTSLPLDAMQEFRVITNNYSAEYGHSTGGIIALSTKSGTNQFHGSLFEFARNNAFDARNFFAAATPPLNLHQFGGSVGGPIRKDKTHFFASWEETRETFGSASVATVPALAERGGDFSALSSVIYDPATLSGGKKQPFAGNIMPRSSMDPVTLAALAYFPLPNRGAAGALSNNFGANSHSTLRRDILVGKLDHNVSSNDLLTARYYINDYAQVDDGAYGIPVADPNASTTDGRVQSMMASYVHIFSPTVTNNLSVSYDQRKFLQQRLGAGAGLAQQIGLANVSAAAFPTFAVNGYVALGAPGTTNAAVARLQTPITDTQVLESVSKFAGKHAIKAGVEYRRGANRETDDITSSGALTFTRQITDQPGVSGTGDGFASFLTGLANAASLQKLDTIPSHAAYWAAYAQDDFRVAERLTLNIGLRWEAELPRSVDGNRMNAFDPAALNPVSGTPGVVTFAGVNGVPRTAFNANYHNFAPRFGFSWRAPFAKNLVVRGGGGIFFGPMVSNSVGPAASLGFGDALSLVAASADTTWTLAMRNGFPVYTRPSISSSGFGAVPVGAKTTTAVTFFDRARPAPVSYQFNFEVQDEVAPNLVVEAGYMGNVGRHLTASDLSIDQVAPQLLGPGNLQALRPFPQFSNVSIINPPVGNSSYHAGFVKLERRFSHGLSLLAHYTFSKFLDDAASANEFGDPGSYMDAYNRRLDKGLSGSDIPHRGVITLLYSAPAVTRLRLVRAATAGWQLGLLTVLQSGAPFTVYDSVNQSNSFSAGTMRPDRVGDVSVSDPTLARWFNTAAFRSAAPYTFGNSPRSVGRGPAWKNVDLTLARNFKIRERLHTEVRGEFFNVINHANFDLPGHTLGNADFGVISSAEAARTVQLGLRLLF</sequence>
<keyword evidence="4" id="KW-0812">Transmembrane</keyword>
<keyword evidence="2" id="KW-0813">Transport</keyword>
<evidence type="ECO:0000256" key="4">
    <source>
        <dbReference type="ARBA" id="ARBA00022692"/>
    </source>
</evidence>